<evidence type="ECO:0000256" key="2">
    <source>
        <dbReference type="SAM" id="Phobius"/>
    </source>
</evidence>
<dbReference type="RefSeq" id="WP_167925110.1">
    <property type="nucleotide sequence ID" value="NZ_JAATVY010000005.1"/>
</dbReference>
<reference evidence="4 5" key="1">
    <citation type="submission" date="2020-03" db="EMBL/GenBank/DDBJ databases">
        <title>WGS of the type strain of Planosporangium spp.</title>
        <authorList>
            <person name="Thawai C."/>
        </authorList>
    </citation>
    <scope>NUCLEOTIDE SEQUENCE [LARGE SCALE GENOMIC DNA]</scope>
    <source>
        <strain evidence="4 5">TBRC 5610</strain>
    </source>
</reference>
<organism evidence="4 5">
    <name type="scientific">Planosporangium thailandense</name>
    <dbReference type="NCBI Taxonomy" id="765197"/>
    <lineage>
        <taxon>Bacteria</taxon>
        <taxon>Bacillati</taxon>
        <taxon>Actinomycetota</taxon>
        <taxon>Actinomycetes</taxon>
        <taxon>Micromonosporales</taxon>
        <taxon>Micromonosporaceae</taxon>
        <taxon>Planosporangium</taxon>
    </lineage>
</organism>
<keyword evidence="2" id="KW-0812">Transmembrane</keyword>
<dbReference type="EMBL" id="JAATVY010000005">
    <property type="protein sequence ID" value="NJC70224.1"/>
    <property type="molecule type" value="Genomic_DNA"/>
</dbReference>
<keyword evidence="2" id="KW-0472">Membrane</keyword>
<proteinExistence type="predicted"/>
<evidence type="ECO:0000313" key="4">
    <source>
        <dbReference type="EMBL" id="NJC70224.1"/>
    </source>
</evidence>
<evidence type="ECO:0000259" key="3">
    <source>
        <dbReference type="Pfam" id="PF14016"/>
    </source>
</evidence>
<gene>
    <name evidence="4" type="ORF">HC031_10955</name>
</gene>
<dbReference type="InterPro" id="IPR025326">
    <property type="entry name" value="DUF4232"/>
</dbReference>
<keyword evidence="5" id="KW-1185">Reference proteome</keyword>
<feature type="domain" description="DUF4232" evidence="3">
    <location>
        <begin position="96"/>
        <end position="226"/>
    </location>
</feature>
<dbReference type="Proteomes" id="UP000722989">
    <property type="component" value="Unassembled WGS sequence"/>
</dbReference>
<feature type="compositionally biased region" description="Low complexity" evidence="1">
    <location>
        <begin position="56"/>
        <end position="91"/>
    </location>
</feature>
<evidence type="ECO:0000256" key="1">
    <source>
        <dbReference type="SAM" id="MobiDB-lite"/>
    </source>
</evidence>
<name>A0ABX0XY88_9ACTN</name>
<keyword evidence="2" id="KW-1133">Transmembrane helix</keyword>
<sequence>MYQDDEMAEVAAPRGRRTGVLAVTAVVVVVLVAAGIWLALRGGGRPGSPADGGTGQANAAPVASASGAGAPGGTTEPGAGTSTAADGGSTAALPRCHTADLDAHLEPSAGGGAAGSIYVDLGLTNHAAHPCAVYGYPGMTLVDSAHKWLPTTLRRDPGEPTRVTLQPGQTAWAVVHYTHIPADDEGSPCAPAAAGLAVTPPDETTQLTVDSKLDDVCQHGQMSTSPLTATRGTH</sequence>
<evidence type="ECO:0000313" key="5">
    <source>
        <dbReference type="Proteomes" id="UP000722989"/>
    </source>
</evidence>
<protein>
    <submittedName>
        <fullName evidence="4">DUF4232 domain-containing protein</fullName>
    </submittedName>
</protein>
<dbReference type="Pfam" id="PF14016">
    <property type="entry name" value="DUF4232"/>
    <property type="match status" value="1"/>
</dbReference>
<accession>A0ABX0XY88</accession>
<feature type="transmembrane region" description="Helical" evidence="2">
    <location>
        <begin position="20"/>
        <end position="40"/>
    </location>
</feature>
<feature type="region of interest" description="Disordered" evidence="1">
    <location>
        <begin position="45"/>
        <end position="91"/>
    </location>
</feature>
<comment type="caution">
    <text evidence="4">The sequence shown here is derived from an EMBL/GenBank/DDBJ whole genome shotgun (WGS) entry which is preliminary data.</text>
</comment>
<feature type="compositionally biased region" description="Gly residues" evidence="1">
    <location>
        <begin position="45"/>
        <end position="55"/>
    </location>
</feature>